<protein>
    <submittedName>
        <fullName evidence="1">Uncharacterized protein</fullName>
    </submittedName>
</protein>
<dbReference type="Proteomes" id="UP001162162">
    <property type="component" value="Unassembled WGS sequence"/>
</dbReference>
<accession>A0AAV8XSY2</accession>
<evidence type="ECO:0000313" key="1">
    <source>
        <dbReference type="EMBL" id="KAJ8940982.1"/>
    </source>
</evidence>
<proteinExistence type="predicted"/>
<sequence>MKNCFNQLLGQLYIKITAFEHEDMIQKMKSDKFEPTISLKLEANTATLRATVNKYNIEEVKILIRLMSKNIVGKIEIDSKSSIWQEIVAMPLVPVTRMINFE</sequence>
<dbReference type="EMBL" id="JAPWTK010000395">
    <property type="protein sequence ID" value="KAJ8940982.1"/>
    <property type="molecule type" value="Genomic_DNA"/>
</dbReference>
<reference evidence="1" key="1">
    <citation type="journal article" date="2023" name="Insect Mol. Biol.">
        <title>Genome sequencing provides insights into the evolution of gene families encoding plant cell wall-degrading enzymes in longhorned beetles.</title>
        <authorList>
            <person name="Shin N.R."/>
            <person name="Okamura Y."/>
            <person name="Kirsch R."/>
            <person name="Pauchet Y."/>
        </authorList>
    </citation>
    <scope>NUCLEOTIDE SEQUENCE</scope>
    <source>
        <strain evidence="1">AMC_N1</strain>
    </source>
</reference>
<dbReference type="AlphaFoldDB" id="A0AAV8XSY2"/>
<gene>
    <name evidence="1" type="ORF">NQ318_011715</name>
</gene>
<organism evidence="1 2">
    <name type="scientific">Aromia moschata</name>
    <dbReference type="NCBI Taxonomy" id="1265417"/>
    <lineage>
        <taxon>Eukaryota</taxon>
        <taxon>Metazoa</taxon>
        <taxon>Ecdysozoa</taxon>
        <taxon>Arthropoda</taxon>
        <taxon>Hexapoda</taxon>
        <taxon>Insecta</taxon>
        <taxon>Pterygota</taxon>
        <taxon>Neoptera</taxon>
        <taxon>Endopterygota</taxon>
        <taxon>Coleoptera</taxon>
        <taxon>Polyphaga</taxon>
        <taxon>Cucujiformia</taxon>
        <taxon>Chrysomeloidea</taxon>
        <taxon>Cerambycidae</taxon>
        <taxon>Cerambycinae</taxon>
        <taxon>Callichromatini</taxon>
        <taxon>Aromia</taxon>
    </lineage>
</organism>
<evidence type="ECO:0000313" key="2">
    <source>
        <dbReference type="Proteomes" id="UP001162162"/>
    </source>
</evidence>
<name>A0AAV8XSY2_9CUCU</name>
<comment type="caution">
    <text evidence="1">The sequence shown here is derived from an EMBL/GenBank/DDBJ whole genome shotgun (WGS) entry which is preliminary data.</text>
</comment>
<keyword evidence="2" id="KW-1185">Reference proteome</keyword>